<dbReference type="Gene3D" id="3.30.70.1230">
    <property type="entry name" value="Nucleotide cyclase"/>
    <property type="match status" value="1"/>
</dbReference>
<organism evidence="2 3">
    <name type="scientific">Mycobacterium kansasii</name>
    <dbReference type="NCBI Taxonomy" id="1768"/>
    <lineage>
        <taxon>Bacteria</taxon>
        <taxon>Bacillati</taxon>
        <taxon>Actinomycetota</taxon>
        <taxon>Actinomycetes</taxon>
        <taxon>Mycobacteriales</taxon>
        <taxon>Mycobacteriaceae</taxon>
        <taxon>Mycobacterium</taxon>
    </lineage>
</organism>
<evidence type="ECO:0000259" key="1">
    <source>
        <dbReference type="PROSITE" id="PS50125"/>
    </source>
</evidence>
<dbReference type="SUPFAM" id="SSF55073">
    <property type="entry name" value="Nucleotide cyclase"/>
    <property type="match status" value="1"/>
</dbReference>
<dbReference type="GO" id="GO:0035556">
    <property type="term" value="P:intracellular signal transduction"/>
    <property type="evidence" value="ECO:0007669"/>
    <property type="project" value="InterPro"/>
</dbReference>
<dbReference type="GO" id="GO:0009190">
    <property type="term" value="P:cyclic nucleotide biosynthetic process"/>
    <property type="evidence" value="ECO:0007669"/>
    <property type="project" value="InterPro"/>
</dbReference>
<dbReference type="AlphaFoldDB" id="A0A1V3X3I1"/>
<protein>
    <submittedName>
        <fullName evidence="2">Adenylate and Guanylate cyclase catalytic domain protein</fullName>
    </submittedName>
</protein>
<dbReference type="InterPro" id="IPR029787">
    <property type="entry name" value="Nucleotide_cyclase"/>
</dbReference>
<dbReference type="Proteomes" id="UP000189229">
    <property type="component" value="Unassembled WGS sequence"/>
</dbReference>
<dbReference type="GO" id="GO:0004016">
    <property type="term" value="F:adenylate cyclase activity"/>
    <property type="evidence" value="ECO:0007669"/>
    <property type="project" value="UniProtKB-ARBA"/>
</dbReference>
<name>A0A1V3X3I1_MYCKA</name>
<dbReference type="PROSITE" id="PS50125">
    <property type="entry name" value="GUANYLATE_CYCLASE_2"/>
    <property type="match status" value="1"/>
</dbReference>
<proteinExistence type="predicted"/>
<evidence type="ECO:0000313" key="2">
    <source>
        <dbReference type="EMBL" id="OOK73386.1"/>
    </source>
</evidence>
<dbReference type="EMBL" id="MVBM01000004">
    <property type="protein sequence ID" value="OOK73386.1"/>
    <property type="molecule type" value="Genomic_DNA"/>
</dbReference>
<accession>A0A1V3X3I1</accession>
<dbReference type="InterPro" id="IPR001054">
    <property type="entry name" value="A/G_cyclase"/>
</dbReference>
<feature type="domain" description="Guanylate cyclase" evidence="1">
    <location>
        <begin position="1"/>
        <end position="29"/>
    </location>
</feature>
<gene>
    <name evidence="2" type="ORF">BZL30_4691</name>
</gene>
<sequence length="87" mass="9222">MHAGPSVVVTLNDRLDYFGSTVNMAARLQGQSAGDDIVLSHAVANDPAVREIVADVPQRHETVMLKGFAAPVGFVRLLTSEGSNHPV</sequence>
<comment type="caution">
    <text evidence="2">The sequence shown here is derived from an EMBL/GenBank/DDBJ whole genome shotgun (WGS) entry which is preliminary data.</text>
</comment>
<reference evidence="2 3" key="1">
    <citation type="submission" date="2017-02" db="EMBL/GenBank/DDBJ databases">
        <title>Complete genome sequences of Mycobacterium kansasii strains isolated from rhesus macaques.</title>
        <authorList>
            <person name="Panda A."/>
            <person name="Nagaraj S."/>
            <person name="Zhao X."/>
            <person name="Tettelin H."/>
            <person name="Detolla L.J."/>
        </authorList>
    </citation>
    <scope>NUCLEOTIDE SEQUENCE [LARGE SCALE GENOMIC DNA]</scope>
    <source>
        <strain evidence="2 3">11-3813</strain>
    </source>
</reference>
<evidence type="ECO:0000313" key="3">
    <source>
        <dbReference type="Proteomes" id="UP000189229"/>
    </source>
</evidence>